<evidence type="ECO:0000313" key="1">
    <source>
        <dbReference type="EMBL" id="MFC6643892.1"/>
    </source>
</evidence>
<proteinExistence type="predicted"/>
<dbReference type="EMBL" id="JBHSWA010000005">
    <property type="protein sequence ID" value="MFC6643892.1"/>
    <property type="molecule type" value="Genomic_DNA"/>
</dbReference>
<comment type="caution">
    <text evidence="1">The sequence shown here is derived from an EMBL/GenBank/DDBJ whole genome shotgun (WGS) entry which is preliminary data.</text>
</comment>
<protein>
    <recommendedName>
        <fullName evidence="3">DUF4375 domain-containing protein</fullName>
    </recommendedName>
</protein>
<evidence type="ECO:0008006" key="3">
    <source>
        <dbReference type="Google" id="ProtNLM"/>
    </source>
</evidence>
<evidence type="ECO:0000313" key="2">
    <source>
        <dbReference type="Proteomes" id="UP001596403"/>
    </source>
</evidence>
<accession>A0ABW1Z2V9</accession>
<reference evidence="2" key="1">
    <citation type="journal article" date="2019" name="Int. J. Syst. Evol. Microbiol.">
        <title>The Global Catalogue of Microorganisms (GCM) 10K type strain sequencing project: providing services to taxonomists for standard genome sequencing and annotation.</title>
        <authorList>
            <consortium name="The Broad Institute Genomics Platform"/>
            <consortium name="The Broad Institute Genome Sequencing Center for Infectious Disease"/>
            <person name="Wu L."/>
            <person name="Ma J."/>
        </authorList>
    </citation>
    <scope>NUCLEOTIDE SEQUENCE [LARGE SCALE GENOMIC DNA]</scope>
    <source>
        <strain evidence="2">NBRC 111368</strain>
    </source>
</reference>
<organism evidence="1 2">
    <name type="scientific">Sulfitobacter profundi</name>
    <dbReference type="NCBI Taxonomy" id="2679961"/>
    <lineage>
        <taxon>Bacteria</taxon>
        <taxon>Pseudomonadati</taxon>
        <taxon>Pseudomonadota</taxon>
        <taxon>Alphaproteobacteria</taxon>
        <taxon>Rhodobacterales</taxon>
        <taxon>Roseobacteraceae</taxon>
        <taxon>Sulfitobacter</taxon>
    </lineage>
</organism>
<gene>
    <name evidence="1" type="ORF">ACFQAU_21420</name>
</gene>
<dbReference type="Proteomes" id="UP001596403">
    <property type="component" value="Unassembled WGS sequence"/>
</dbReference>
<name>A0ABW1Z2V9_9RHOB</name>
<keyword evidence="2" id="KW-1185">Reference proteome</keyword>
<sequence>MGLDIGFYRDGEELFYLRNHDDLFEALAEGSGGNVYETYSDFYVSLGTLAVVATMLKKEFAALGLTTADAVSDIPEKFYDLDARDAEWKDLLRYYPAVVTFLAKDIVENGPLICSWSA</sequence>
<dbReference type="RefSeq" id="WP_132446892.1">
    <property type="nucleotide sequence ID" value="NZ_JBHSWA010000005.1"/>
</dbReference>